<protein>
    <submittedName>
        <fullName evidence="9">MFS transporter</fullName>
    </submittedName>
</protein>
<feature type="transmembrane region" description="Helical" evidence="7">
    <location>
        <begin position="142"/>
        <end position="164"/>
    </location>
</feature>
<sequence>MNDHHPCQESTHPQRWVILFSVCLAGLIMPINFTGPAASLSAIATRLGGGMVALSWVTNAFMLTFGCSLMIAGACADRFGRKRIFVGGLAALTLSSLAMPAVQNILSFDTLRALQGFAAAAAFAGGTAGLAQVFSGAERTKAFSLLGTTFGLGLAFGPLLAGLLTQHFGWQAIFLFVALLSAIALLSGLRYMPESRDPAASTLDWPGAATFTLALTLLTYAVLLVPDSGWGSATVLVPLLGALLCMLAFIAVERRMQRPMLDLSLFRYPRFVGVQFLAAAPAYSYVVLLVLLPQRFIGIEGYSAVKAGMMMMALSAPLLVLPILAGLLARRFSAGVISSLGLLTCAAGLVWLAQYSPGQPFMRLVLPMLTIGCGISLPWGLMDGLAVSVVPRERAGMATGIFSTVRVAGEGIALAVVGALLAMLVERHFPLPPPADAGAVAHRLALGNLLNTDAGQLKQSYESAFNLLLQILALTTLFSAIIVFLFLRHPAERVDPVQPPRAANLE</sequence>
<accession>A0ABY5CTQ2</accession>
<feature type="transmembrane region" description="Helical" evidence="7">
    <location>
        <begin position="114"/>
        <end position="135"/>
    </location>
</feature>
<evidence type="ECO:0000313" key="9">
    <source>
        <dbReference type="EMBL" id="USV00920.1"/>
    </source>
</evidence>
<evidence type="ECO:0000256" key="4">
    <source>
        <dbReference type="ARBA" id="ARBA00022692"/>
    </source>
</evidence>
<evidence type="ECO:0000313" key="10">
    <source>
        <dbReference type="Proteomes" id="UP001056873"/>
    </source>
</evidence>
<evidence type="ECO:0000256" key="5">
    <source>
        <dbReference type="ARBA" id="ARBA00022989"/>
    </source>
</evidence>
<comment type="subcellular location">
    <subcellularLocation>
        <location evidence="2">Endomembrane system</location>
        <topology evidence="2">Multi-pass membrane protein</topology>
    </subcellularLocation>
</comment>
<feature type="transmembrane region" description="Helical" evidence="7">
    <location>
        <begin position="229"/>
        <end position="250"/>
    </location>
</feature>
<dbReference type="InterPro" id="IPR001958">
    <property type="entry name" value="Tet-R_TetA/multi-R_MdtG-like"/>
</dbReference>
<dbReference type="PANTHER" id="PTHR42718">
    <property type="entry name" value="MAJOR FACILITATOR SUPERFAMILY MULTIDRUG TRANSPORTER MFSC"/>
    <property type="match status" value="1"/>
</dbReference>
<evidence type="ECO:0000256" key="2">
    <source>
        <dbReference type="ARBA" id="ARBA00004127"/>
    </source>
</evidence>
<dbReference type="CDD" id="cd17321">
    <property type="entry name" value="MFS_MMR_MDR_like"/>
    <property type="match status" value="1"/>
</dbReference>
<reference evidence="9" key="1">
    <citation type="journal article" date="2022" name="BMC Genomics">
        <title>Genome sequence of the entomopathogenic Serratia entomophila isolate 626 and characterisation of the species specific itaconate degradation pathway.</title>
        <authorList>
            <person name="Vaughan A.L."/>
            <person name="Altermann E."/>
            <person name="Glare T.R."/>
            <person name="Hurst M.R.H."/>
        </authorList>
    </citation>
    <scope>NUCLEOTIDE SEQUENCE</scope>
    <source>
        <strain evidence="9">626</strain>
    </source>
</reference>
<dbReference type="InterPro" id="IPR005829">
    <property type="entry name" value="Sugar_transporter_CS"/>
</dbReference>
<organism evidence="9 10">
    <name type="scientific">Serratia entomophila</name>
    <dbReference type="NCBI Taxonomy" id="42906"/>
    <lineage>
        <taxon>Bacteria</taxon>
        <taxon>Pseudomonadati</taxon>
        <taxon>Pseudomonadota</taxon>
        <taxon>Gammaproteobacteria</taxon>
        <taxon>Enterobacterales</taxon>
        <taxon>Yersiniaceae</taxon>
        <taxon>Serratia</taxon>
    </lineage>
</organism>
<dbReference type="EMBL" id="CP074347">
    <property type="protein sequence ID" value="USV00920.1"/>
    <property type="molecule type" value="Genomic_DNA"/>
</dbReference>
<dbReference type="Gene3D" id="1.20.1720.10">
    <property type="entry name" value="Multidrug resistance protein D"/>
    <property type="match status" value="1"/>
</dbReference>
<keyword evidence="6 7" id="KW-0472">Membrane</keyword>
<dbReference type="PANTHER" id="PTHR42718:SF49">
    <property type="entry name" value="EXPORT PROTEIN"/>
    <property type="match status" value="1"/>
</dbReference>
<dbReference type="PROSITE" id="PS00216">
    <property type="entry name" value="SUGAR_TRANSPORT_1"/>
    <property type="match status" value="1"/>
</dbReference>
<evidence type="ECO:0000256" key="3">
    <source>
        <dbReference type="ARBA" id="ARBA00007520"/>
    </source>
</evidence>
<evidence type="ECO:0000259" key="8">
    <source>
        <dbReference type="PROSITE" id="PS50850"/>
    </source>
</evidence>
<dbReference type="Pfam" id="PF07690">
    <property type="entry name" value="MFS_1"/>
    <property type="match status" value="1"/>
</dbReference>
<feature type="transmembrane region" description="Helical" evidence="7">
    <location>
        <begin position="271"/>
        <end position="292"/>
    </location>
</feature>
<dbReference type="InterPro" id="IPR011701">
    <property type="entry name" value="MFS"/>
</dbReference>
<dbReference type="InterPro" id="IPR020846">
    <property type="entry name" value="MFS_dom"/>
</dbReference>
<name>A0ABY5CTQ2_9GAMM</name>
<feature type="transmembrane region" description="Helical" evidence="7">
    <location>
        <begin position="364"/>
        <end position="386"/>
    </location>
</feature>
<feature type="transmembrane region" description="Helical" evidence="7">
    <location>
        <begin position="407"/>
        <end position="425"/>
    </location>
</feature>
<feature type="transmembrane region" description="Helical" evidence="7">
    <location>
        <begin position="84"/>
        <end position="102"/>
    </location>
</feature>
<keyword evidence="5 7" id="KW-1133">Transmembrane helix</keyword>
<evidence type="ECO:0000256" key="1">
    <source>
        <dbReference type="ARBA" id="ARBA00003279"/>
    </source>
</evidence>
<comment type="similarity">
    <text evidence="3">Belongs to the major facilitator superfamily. TCR/Tet family.</text>
</comment>
<dbReference type="Gene3D" id="1.20.1250.20">
    <property type="entry name" value="MFS general substrate transporter like domains"/>
    <property type="match status" value="1"/>
</dbReference>
<feature type="transmembrane region" description="Helical" evidence="7">
    <location>
        <begin position="170"/>
        <end position="191"/>
    </location>
</feature>
<gene>
    <name evidence="9" type="ORF">KFQ06_23415</name>
</gene>
<keyword evidence="4 7" id="KW-0812">Transmembrane</keyword>
<evidence type="ECO:0000256" key="7">
    <source>
        <dbReference type="SAM" id="Phobius"/>
    </source>
</evidence>
<feature type="transmembrane region" description="Helical" evidence="7">
    <location>
        <begin position="16"/>
        <end position="33"/>
    </location>
</feature>
<evidence type="ECO:0000256" key="6">
    <source>
        <dbReference type="ARBA" id="ARBA00023136"/>
    </source>
</evidence>
<feature type="transmembrane region" description="Helical" evidence="7">
    <location>
        <begin position="467"/>
        <end position="487"/>
    </location>
</feature>
<proteinExistence type="inferred from homology"/>
<feature type="transmembrane region" description="Helical" evidence="7">
    <location>
        <begin position="304"/>
        <end position="325"/>
    </location>
</feature>
<feature type="transmembrane region" description="Helical" evidence="7">
    <location>
        <begin position="203"/>
        <end position="223"/>
    </location>
</feature>
<comment type="function">
    <text evidence="1">Resistance to tetracycline by an active tetracycline efflux. This is an energy-dependent process that decreases the accumulation of the antibiotic in whole cells. This protein functions as a metal-tetracycline/H(+) antiporter.</text>
</comment>
<dbReference type="InterPro" id="IPR036259">
    <property type="entry name" value="MFS_trans_sf"/>
</dbReference>
<dbReference type="Proteomes" id="UP001056873">
    <property type="component" value="Chromosome"/>
</dbReference>
<dbReference type="PROSITE" id="PS50850">
    <property type="entry name" value="MFS"/>
    <property type="match status" value="1"/>
</dbReference>
<dbReference type="PRINTS" id="PR01035">
    <property type="entry name" value="TCRTETA"/>
</dbReference>
<feature type="transmembrane region" description="Helical" evidence="7">
    <location>
        <begin position="332"/>
        <end position="352"/>
    </location>
</feature>
<keyword evidence="10" id="KW-1185">Reference proteome</keyword>
<dbReference type="RefSeq" id="WP_252961178.1">
    <property type="nucleotide sequence ID" value="NZ_CAMIPH010000019.1"/>
</dbReference>
<feature type="domain" description="Major facilitator superfamily (MFS) profile" evidence="8">
    <location>
        <begin position="18"/>
        <end position="491"/>
    </location>
</feature>
<feature type="transmembrane region" description="Helical" evidence="7">
    <location>
        <begin position="53"/>
        <end position="72"/>
    </location>
</feature>
<dbReference type="SUPFAM" id="SSF103473">
    <property type="entry name" value="MFS general substrate transporter"/>
    <property type="match status" value="1"/>
</dbReference>